<dbReference type="InterPro" id="IPR053465">
    <property type="entry name" value="Sortase_Class_E"/>
</dbReference>
<accession>A0ABW2HZR9</accession>
<evidence type="ECO:0000256" key="2">
    <source>
        <dbReference type="SAM" id="MobiDB-lite"/>
    </source>
</evidence>
<comment type="caution">
    <text evidence="3">The sequence shown here is derived from an EMBL/GenBank/DDBJ whole genome shotgun (WGS) entry which is preliminary data.</text>
</comment>
<feature type="compositionally biased region" description="Low complexity" evidence="2">
    <location>
        <begin position="281"/>
        <end position="307"/>
    </location>
</feature>
<dbReference type="RefSeq" id="WP_378975665.1">
    <property type="nucleotide sequence ID" value="NZ_JBHTBJ010000035.1"/>
</dbReference>
<dbReference type="InterPro" id="IPR005754">
    <property type="entry name" value="Sortase"/>
</dbReference>
<dbReference type="NCBIfam" id="TIGR01076">
    <property type="entry name" value="sortase_fam"/>
    <property type="match status" value="1"/>
</dbReference>
<feature type="compositionally biased region" description="Pro residues" evidence="2">
    <location>
        <begin position="308"/>
        <end position="335"/>
    </location>
</feature>
<gene>
    <name evidence="3" type="ORF">ACFQS1_32105</name>
</gene>
<keyword evidence="4" id="KW-1185">Reference proteome</keyword>
<dbReference type="Pfam" id="PF04203">
    <property type="entry name" value="Sortase"/>
    <property type="match status" value="1"/>
</dbReference>
<feature type="region of interest" description="Disordered" evidence="2">
    <location>
        <begin position="487"/>
        <end position="528"/>
    </location>
</feature>
<feature type="compositionally biased region" description="Pro residues" evidence="2">
    <location>
        <begin position="378"/>
        <end position="390"/>
    </location>
</feature>
<evidence type="ECO:0000313" key="4">
    <source>
        <dbReference type="Proteomes" id="UP001596548"/>
    </source>
</evidence>
<organism evidence="3 4">
    <name type="scientific">Paractinoplanes rhizophilus</name>
    <dbReference type="NCBI Taxonomy" id="1416877"/>
    <lineage>
        <taxon>Bacteria</taxon>
        <taxon>Bacillati</taxon>
        <taxon>Actinomycetota</taxon>
        <taxon>Actinomycetes</taxon>
        <taxon>Micromonosporales</taxon>
        <taxon>Micromonosporaceae</taxon>
        <taxon>Paractinoplanes</taxon>
    </lineage>
</organism>
<dbReference type="SUPFAM" id="SSF63817">
    <property type="entry name" value="Sortase"/>
    <property type="match status" value="1"/>
</dbReference>
<feature type="compositionally biased region" description="Basic and acidic residues" evidence="2">
    <location>
        <begin position="512"/>
        <end position="527"/>
    </location>
</feature>
<feature type="compositionally biased region" description="Low complexity" evidence="2">
    <location>
        <begin position="208"/>
        <end position="256"/>
    </location>
</feature>
<feature type="compositionally biased region" description="Pro residues" evidence="2">
    <location>
        <begin position="493"/>
        <end position="504"/>
    </location>
</feature>
<feature type="region of interest" description="Disordered" evidence="2">
    <location>
        <begin position="594"/>
        <end position="615"/>
    </location>
</feature>
<feature type="region of interest" description="Disordered" evidence="2">
    <location>
        <begin position="1"/>
        <end position="428"/>
    </location>
</feature>
<dbReference type="InterPro" id="IPR023365">
    <property type="entry name" value="Sortase_dom-sf"/>
</dbReference>
<feature type="compositionally biased region" description="Low complexity" evidence="2">
    <location>
        <begin position="92"/>
        <end position="101"/>
    </location>
</feature>
<dbReference type="NCBIfam" id="NF033747">
    <property type="entry name" value="class_E_sortase"/>
    <property type="match status" value="1"/>
</dbReference>
<evidence type="ECO:0000256" key="1">
    <source>
        <dbReference type="ARBA" id="ARBA00022801"/>
    </source>
</evidence>
<feature type="compositionally biased region" description="Polar residues" evidence="2">
    <location>
        <begin position="153"/>
        <end position="167"/>
    </location>
</feature>
<reference evidence="4" key="1">
    <citation type="journal article" date="2019" name="Int. J. Syst. Evol. Microbiol.">
        <title>The Global Catalogue of Microorganisms (GCM) 10K type strain sequencing project: providing services to taxonomists for standard genome sequencing and annotation.</title>
        <authorList>
            <consortium name="The Broad Institute Genomics Platform"/>
            <consortium name="The Broad Institute Genome Sequencing Center for Infectious Disease"/>
            <person name="Wu L."/>
            <person name="Ma J."/>
        </authorList>
    </citation>
    <scope>NUCLEOTIDE SEQUENCE [LARGE SCALE GENOMIC DNA]</scope>
    <source>
        <strain evidence="4">XZYJT-10</strain>
    </source>
</reference>
<feature type="compositionally biased region" description="Pro residues" evidence="2">
    <location>
        <begin position="54"/>
        <end position="91"/>
    </location>
</feature>
<proteinExistence type="predicted"/>
<keyword evidence="1" id="KW-0378">Hydrolase</keyword>
<feature type="region of interest" description="Disordered" evidence="2">
    <location>
        <begin position="439"/>
        <end position="458"/>
    </location>
</feature>
<dbReference type="EMBL" id="JBHTBJ010000035">
    <property type="protein sequence ID" value="MFC7278643.1"/>
    <property type="molecule type" value="Genomic_DNA"/>
</dbReference>
<dbReference type="InterPro" id="IPR042003">
    <property type="entry name" value="Sortase_E"/>
</dbReference>
<evidence type="ECO:0000313" key="3">
    <source>
        <dbReference type="EMBL" id="MFC7278643.1"/>
    </source>
</evidence>
<dbReference type="Gene3D" id="2.40.260.10">
    <property type="entry name" value="Sortase"/>
    <property type="match status" value="1"/>
</dbReference>
<dbReference type="Proteomes" id="UP001596548">
    <property type="component" value="Unassembled WGS sequence"/>
</dbReference>
<protein>
    <submittedName>
        <fullName evidence="3">Class E sortase</fullName>
    </submittedName>
</protein>
<name>A0ABW2HZR9_9ACTN</name>
<sequence length="772" mass="77936">MTDPDTPPAGTNSGRHRAPDGDAQTAYIPRITDASPDGVPGGPLAPQVGLGAPATPPPARPGAAAVPPPAAGAVPPPAAARPASPPPPAQPTAPAVATARPMSPPPPTQPTAASRPVPPPPAPPSPAQPAAAETAVIGTDAAAERRIAAVRDNYTQPTNPHVSTNVPSLAPSIDEVHAAATAARRRDPEPPAPAAAVDPSFSFFGAPTGAATGTAASTATGTAASTATGAAASTATGAAGNAATGAAANNGGNAAAPHNGFPHPPASPQTPVSPATPGYPPAQSAAPAYSAASPHGAAQPFRTAQPFPATPPPSAAQPFPAAPPPSAAQPRPLAPPISATQPLPATPRPSATQPAATAPPPSATQPLPSVSATQPLPAAAPPPAARPLPPIAATQPLPATPPPSATQPLPAAGPRQDPYQATPRQDPNQTAVIRTVDAPTGVLPSVPPQATTQPPPAIKAPTALMSAVPGLAAKAAMAGADPDAALGAAAAPPVRPGGPDPAPAPTEESDDVQPKRGERVVKLRPEQTGEGYKSVYSELTRPSLGSRIRTGIRVSGELMITFGLIVLLFAGYEVFGNSAKVQDEQNALTDELDQQWNDPTVGPSAAPTKQGPAAPGESLVGRLYIPKLDKEWVVVNGVRPQDIKYAPGHYPDTALPGQIGNFSVAGHRIRKIFWRLDELKPGDVIGVETREFWYVYKVYGHEVVTPDAVEVVAPVPDKPGVKPTKALLTLTTCNPKFNNYQRLIVHAQLASKVPRDQSLPDAGMPAEMKTKA</sequence>
<feature type="compositionally biased region" description="Pro residues" evidence="2">
    <location>
        <begin position="116"/>
        <end position="127"/>
    </location>
</feature>
<dbReference type="CDD" id="cd05830">
    <property type="entry name" value="Sortase_E"/>
    <property type="match status" value="1"/>
</dbReference>